<gene>
    <name evidence="1" type="ORF">SS1G_12331</name>
</gene>
<dbReference type="Proteomes" id="UP000001312">
    <property type="component" value="Unassembled WGS sequence"/>
</dbReference>
<reference evidence="2" key="1">
    <citation type="journal article" date="2011" name="PLoS Genet.">
        <title>Genomic analysis of the necrotrophic fungal pathogens Sclerotinia sclerotiorum and Botrytis cinerea.</title>
        <authorList>
            <person name="Amselem J."/>
            <person name="Cuomo C.A."/>
            <person name="van Kan J.A."/>
            <person name="Viaud M."/>
            <person name="Benito E.P."/>
            <person name="Couloux A."/>
            <person name="Coutinho P.M."/>
            <person name="de Vries R.P."/>
            <person name="Dyer P.S."/>
            <person name="Fillinger S."/>
            <person name="Fournier E."/>
            <person name="Gout L."/>
            <person name="Hahn M."/>
            <person name="Kohn L."/>
            <person name="Lapalu N."/>
            <person name="Plummer K.M."/>
            <person name="Pradier J.M."/>
            <person name="Quevillon E."/>
            <person name="Sharon A."/>
            <person name="Simon A."/>
            <person name="ten Have A."/>
            <person name="Tudzynski B."/>
            <person name="Tudzynski P."/>
            <person name="Wincker P."/>
            <person name="Andrew M."/>
            <person name="Anthouard V."/>
            <person name="Beever R.E."/>
            <person name="Beffa R."/>
            <person name="Benoit I."/>
            <person name="Bouzid O."/>
            <person name="Brault B."/>
            <person name="Chen Z."/>
            <person name="Choquer M."/>
            <person name="Collemare J."/>
            <person name="Cotton P."/>
            <person name="Danchin E.G."/>
            <person name="Da Silva C."/>
            <person name="Gautier A."/>
            <person name="Giraud C."/>
            <person name="Giraud T."/>
            <person name="Gonzalez C."/>
            <person name="Grossetete S."/>
            <person name="Guldener U."/>
            <person name="Henrissat B."/>
            <person name="Howlett B.J."/>
            <person name="Kodira C."/>
            <person name="Kretschmer M."/>
            <person name="Lappartient A."/>
            <person name="Leroch M."/>
            <person name="Levis C."/>
            <person name="Mauceli E."/>
            <person name="Neuveglise C."/>
            <person name="Oeser B."/>
            <person name="Pearson M."/>
            <person name="Poulain J."/>
            <person name="Poussereau N."/>
            <person name="Quesneville H."/>
            <person name="Rascle C."/>
            <person name="Schumacher J."/>
            <person name="Segurens B."/>
            <person name="Sexton A."/>
            <person name="Silva E."/>
            <person name="Sirven C."/>
            <person name="Soanes D.M."/>
            <person name="Talbot N.J."/>
            <person name="Templeton M."/>
            <person name="Yandava C."/>
            <person name="Yarden O."/>
            <person name="Zeng Q."/>
            <person name="Rollins J.A."/>
            <person name="Lebrun M.H."/>
            <person name="Dickman M."/>
        </authorList>
    </citation>
    <scope>NUCLEOTIDE SEQUENCE [LARGE SCALE GENOMIC DNA]</scope>
    <source>
        <strain evidence="2">ATCC 18683 / 1980 / Ss-1</strain>
    </source>
</reference>
<sequence>MILPCRRKRKDTVDQCELGTVQVPQDEARFLIWPRWYCRWVPAPLHSPRLDESNVEDRVELHVGLFHLPDSTNKPDDLQAQTLRG</sequence>
<keyword evidence="2" id="KW-1185">Reference proteome</keyword>
<evidence type="ECO:0000313" key="2">
    <source>
        <dbReference type="Proteomes" id="UP000001312"/>
    </source>
</evidence>
<evidence type="ECO:0000313" key="1">
    <source>
        <dbReference type="EMBL" id="EDN96125.1"/>
    </source>
</evidence>
<name>A7F333_SCLS1</name>
<dbReference type="EMBL" id="CH476639">
    <property type="protein sequence ID" value="EDN96125.1"/>
    <property type="molecule type" value="Genomic_DNA"/>
</dbReference>
<accession>A7F333</accession>
<dbReference type="HOGENOM" id="CLU_2514006_0_0_1"/>
<proteinExistence type="predicted"/>
<dbReference type="AlphaFoldDB" id="A7F333"/>
<organism evidence="1 2">
    <name type="scientific">Sclerotinia sclerotiorum (strain ATCC 18683 / 1980 / Ss-1)</name>
    <name type="common">White mold</name>
    <name type="synonym">Whetzelinia sclerotiorum</name>
    <dbReference type="NCBI Taxonomy" id="665079"/>
    <lineage>
        <taxon>Eukaryota</taxon>
        <taxon>Fungi</taxon>
        <taxon>Dikarya</taxon>
        <taxon>Ascomycota</taxon>
        <taxon>Pezizomycotina</taxon>
        <taxon>Leotiomycetes</taxon>
        <taxon>Helotiales</taxon>
        <taxon>Sclerotiniaceae</taxon>
        <taxon>Sclerotinia</taxon>
    </lineage>
</organism>
<protein>
    <submittedName>
        <fullName evidence="1">Uncharacterized protein</fullName>
    </submittedName>
</protein>
<dbReference type="InParanoid" id="A7F333"/>
<dbReference type="RefSeq" id="XP_001587301.1">
    <property type="nucleotide sequence ID" value="XM_001587251.1"/>
</dbReference>
<dbReference type="GeneID" id="5483242"/>
<dbReference type="KEGG" id="ssl:SS1G_12331"/>